<dbReference type="Gene3D" id="3.40.50.620">
    <property type="entry name" value="HUPs"/>
    <property type="match status" value="1"/>
</dbReference>
<dbReference type="Proteomes" id="UP000002030">
    <property type="component" value="Chromosome"/>
</dbReference>
<keyword evidence="11 12" id="KW-0030">Aminoacyl-tRNA synthetase</keyword>
<dbReference type="Pfam" id="PF01406">
    <property type="entry name" value="tRNA-synt_1e"/>
    <property type="match status" value="1"/>
</dbReference>
<feature type="binding site" evidence="12">
    <location>
        <position position="234"/>
    </location>
    <ligand>
        <name>Zn(2+)</name>
        <dbReference type="ChEBI" id="CHEBI:29105"/>
    </ligand>
</feature>
<evidence type="ECO:0000256" key="7">
    <source>
        <dbReference type="ARBA" id="ARBA00022741"/>
    </source>
</evidence>
<feature type="binding site" evidence="12">
    <location>
        <position position="209"/>
    </location>
    <ligand>
        <name>Zn(2+)</name>
        <dbReference type="ChEBI" id="CHEBI:29105"/>
    </ligand>
</feature>
<comment type="similarity">
    <text evidence="2 12">Belongs to the class-I aminoacyl-tRNA synthetase family.</text>
</comment>
<dbReference type="Pfam" id="PF09190">
    <property type="entry name" value="DALR_2"/>
    <property type="match status" value="1"/>
</dbReference>
<dbReference type="InterPro" id="IPR024909">
    <property type="entry name" value="Cys-tRNA/MSH_ligase"/>
</dbReference>
<keyword evidence="9 12" id="KW-0067">ATP-binding</keyword>
<dbReference type="InterPro" id="IPR056411">
    <property type="entry name" value="CysS_C"/>
</dbReference>
<dbReference type="PANTHER" id="PTHR10890:SF3">
    <property type="entry name" value="CYSTEINE--TRNA LIGASE, CYTOPLASMIC"/>
    <property type="match status" value="1"/>
</dbReference>
<feature type="short sequence motif" description="'KMSKS' region" evidence="12">
    <location>
        <begin position="266"/>
        <end position="270"/>
    </location>
</feature>
<dbReference type="GO" id="GO:0005829">
    <property type="term" value="C:cytosol"/>
    <property type="evidence" value="ECO:0007669"/>
    <property type="project" value="TreeGrafter"/>
</dbReference>
<feature type="coiled-coil region" evidence="13">
    <location>
        <begin position="302"/>
        <end position="360"/>
    </location>
</feature>
<dbReference type="KEGG" id="tai:Taci_1012"/>
<dbReference type="PATRIC" id="fig|525903.6.peg.1010"/>
<dbReference type="InterPro" id="IPR032678">
    <property type="entry name" value="tRNA-synt_1_cat_dom"/>
</dbReference>
<evidence type="ECO:0000256" key="10">
    <source>
        <dbReference type="ARBA" id="ARBA00022917"/>
    </source>
</evidence>
<dbReference type="SMART" id="SM00840">
    <property type="entry name" value="DALR_2"/>
    <property type="match status" value="1"/>
</dbReference>
<dbReference type="FunFam" id="3.40.50.620:FF:000009">
    <property type="entry name" value="Cysteine--tRNA ligase"/>
    <property type="match status" value="1"/>
</dbReference>
<dbReference type="GO" id="GO:0005524">
    <property type="term" value="F:ATP binding"/>
    <property type="evidence" value="ECO:0007669"/>
    <property type="project" value="UniProtKB-UniRule"/>
</dbReference>
<dbReference type="eggNOG" id="COG0215">
    <property type="taxonomic scope" value="Bacteria"/>
</dbReference>
<dbReference type="CDD" id="cd00672">
    <property type="entry name" value="CysRS_core"/>
    <property type="match status" value="1"/>
</dbReference>
<comment type="subcellular location">
    <subcellularLocation>
        <location evidence="1 12">Cytoplasm</location>
    </subcellularLocation>
</comment>
<dbReference type="SUPFAM" id="SSF47323">
    <property type="entry name" value="Anticodon-binding domain of a subclass of class I aminoacyl-tRNA synthetases"/>
    <property type="match status" value="1"/>
</dbReference>
<evidence type="ECO:0000256" key="9">
    <source>
        <dbReference type="ARBA" id="ARBA00022840"/>
    </source>
</evidence>
<dbReference type="GO" id="GO:0004817">
    <property type="term" value="F:cysteine-tRNA ligase activity"/>
    <property type="evidence" value="ECO:0007669"/>
    <property type="project" value="UniProtKB-UniRule"/>
</dbReference>
<feature type="binding site" evidence="12">
    <location>
        <position position="238"/>
    </location>
    <ligand>
        <name>Zn(2+)</name>
        <dbReference type="ChEBI" id="CHEBI:29105"/>
    </ligand>
</feature>
<dbReference type="SUPFAM" id="SSF52374">
    <property type="entry name" value="Nucleotidylyl transferase"/>
    <property type="match status" value="1"/>
</dbReference>
<dbReference type="EC" id="6.1.1.16" evidence="12"/>
<dbReference type="GO" id="GO:0008270">
    <property type="term" value="F:zinc ion binding"/>
    <property type="evidence" value="ECO:0007669"/>
    <property type="project" value="UniProtKB-UniRule"/>
</dbReference>
<dbReference type="NCBIfam" id="TIGR00435">
    <property type="entry name" value="cysS"/>
    <property type="match status" value="1"/>
</dbReference>
<dbReference type="HAMAP" id="MF_00041">
    <property type="entry name" value="Cys_tRNA_synth"/>
    <property type="match status" value="1"/>
</dbReference>
<keyword evidence="7 12" id="KW-0547">Nucleotide-binding</keyword>
<evidence type="ECO:0000256" key="2">
    <source>
        <dbReference type="ARBA" id="ARBA00005594"/>
    </source>
</evidence>
<evidence type="ECO:0000313" key="15">
    <source>
        <dbReference type="EMBL" id="ACZ19244.1"/>
    </source>
</evidence>
<dbReference type="HOGENOM" id="CLU_013528_0_1_0"/>
<feature type="coiled-coil region" evidence="13">
    <location>
        <begin position="414"/>
        <end position="441"/>
    </location>
</feature>
<dbReference type="STRING" id="525903.Taci_1012"/>
<keyword evidence="10 12" id="KW-0648">Protein biosynthesis</keyword>
<evidence type="ECO:0000313" key="16">
    <source>
        <dbReference type="Proteomes" id="UP000002030"/>
    </source>
</evidence>
<dbReference type="PRINTS" id="PR00983">
    <property type="entry name" value="TRNASYNTHCYS"/>
</dbReference>
<feature type="short sequence motif" description="'HIGH' region" evidence="12">
    <location>
        <begin position="31"/>
        <end position="41"/>
    </location>
</feature>
<evidence type="ECO:0000259" key="14">
    <source>
        <dbReference type="SMART" id="SM00840"/>
    </source>
</evidence>
<feature type="domain" description="Cysteinyl-tRNA synthetase class Ia DALR" evidence="14">
    <location>
        <begin position="353"/>
        <end position="418"/>
    </location>
</feature>
<name>D1B5F3_THEAS</name>
<evidence type="ECO:0000256" key="4">
    <source>
        <dbReference type="ARBA" id="ARBA00022490"/>
    </source>
</evidence>
<evidence type="ECO:0000256" key="3">
    <source>
        <dbReference type="ARBA" id="ARBA00011245"/>
    </source>
</evidence>
<comment type="cofactor">
    <cofactor evidence="12">
        <name>Zn(2+)</name>
        <dbReference type="ChEBI" id="CHEBI:29105"/>
    </cofactor>
    <text evidence="12">Binds 1 zinc ion per subunit.</text>
</comment>
<keyword evidence="4 12" id="KW-0963">Cytoplasm</keyword>
<dbReference type="InterPro" id="IPR015803">
    <property type="entry name" value="Cys-tRNA-ligase"/>
</dbReference>
<evidence type="ECO:0000256" key="13">
    <source>
        <dbReference type="SAM" id="Coils"/>
    </source>
</evidence>
<evidence type="ECO:0000256" key="6">
    <source>
        <dbReference type="ARBA" id="ARBA00022723"/>
    </source>
</evidence>
<dbReference type="AlphaFoldDB" id="D1B5F3"/>
<evidence type="ECO:0000256" key="8">
    <source>
        <dbReference type="ARBA" id="ARBA00022833"/>
    </source>
</evidence>
<dbReference type="RefSeq" id="WP_012869759.1">
    <property type="nucleotide sequence ID" value="NC_013522.1"/>
</dbReference>
<accession>D1B5F3</accession>
<sequence>MAFEVYNDLTNRKEPFVPLEEGKVRFYVCGPTVYDYFHIGNARPFIVFDVMRRYLEHLGYQVTYVQNFTDIDDKMIKRAQEMGITVKELADRFIEAYYQDADALGIRRATVNPKATEEIPHIIELIELLIQKGHAYQIDGDVYFDVMSYPPYGKLIKQDLEELQSGARVEVDPRKRHPLDFALWKAQKPGEPAWDSPWGPGRPGWHIECSAMCRHHLGDTIDFHGGGCDLVFPHHENEIAQSEAATGKPFVRYWVHNGYLMIDKEKMSKSLGNFMTARDLMKRFPPLVIRLFMLSAHYRSPINFSEENLRQAQAALERLRNGWAQIRFALDNPPPSTSESRELREQIARYRDDFHRAMDDDLNTAEALGAVFSLIRATNSHLSRGDSPDLAALEEASNFLRDVDRIMGVIGIDEDQLDRDVEALIEERNAARKARDFAKADAIRDRLSSMGIVLEDTPQGTRWKRSGA</sequence>
<organism evidence="15 16">
    <name type="scientific">Thermanaerovibrio acidaminovorans (strain ATCC 49978 / DSM 6589 / Su883)</name>
    <name type="common">Selenomonas acidaminovorans</name>
    <dbReference type="NCBI Taxonomy" id="525903"/>
    <lineage>
        <taxon>Bacteria</taxon>
        <taxon>Thermotogati</taxon>
        <taxon>Synergistota</taxon>
        <taxon>Synergistia</taxon>
        <taxon>Synergistales</taxon>
        <taxon>Synergistaceae</taxon>
        <taxon>Thermanaerovibrio</taxon>
    </lineage>
</organism>
<evidence type="ECO:0000256" key="5">
    <source>
        <dbReference type="ARBA" id="ARBA00022598"/>
    </source>
</evidence>
<keyword evidence="13" id="KW-0175">Coiled coil</keyword>
<dbReference type="InterPro" id="IPR014729">
    <property type="entry name" value="Rossmann-like_a/b/a_fold"/>
</dbReference>
<evidence type="ECO:0000256" key="11">
    <source>
        <dbReference type="ARBA" id="ARBA00023146"/>
    </source>
</evidence>
<dbReference type="GO" id="GO:0006423">
    <property type="term" value="P:cysteinyl-tRNA aminoacylation"/>
    <property type="evidence" value="ECO:0007669"/>
    <property type="project" value="UniProtKB-UniRule"/>
</dbReference>
<feature type="binding site" evidence="12">
    <location>
        <position position="29"/>
    </location>
    <ligand>
        <name>Zn(2+)</name>
        <dbReference type="ChEBI" id="CHEBI:29105"/>
    </ligand>
</feature>
<dbReference type="InterPro" id="IPR009080">
    <property type="entry name" value="tRNAsynth_Ia_anticodon-bd"/>
</dbReference>
<dbReference type="EnsemblBacteria" id="ACZ19244">
    <property type="protein sequence ID" value="ACZ19244"/>
    <property type="gene ID" value="Taci_1012"/>
</dbReference>
<evidence type="ECO:0000256" key="12">
    <source>
        <dbReference type="HAMAP-Rule" id="MF_00041"/>
    </source>
</evidence>
<dbReference type="Pfam" id="PF23493">
    <property type="entry name" value="CysS_C"/>
    <property type="match status" value="1"/>
</dbReference>
<gene>
    <name evidence="12" type="primary">cysS</name>
    <name evidence="15" type="ordered locus">Taci_1012</name>
</gene>
<keyword evidence="16" id="KW-1185">Reference proteome</keyword>
<keyword evidence="8 12" id="KW-0862">Zinc</keyword>
<protein>
    <recommendedName>
        <fullName evidence="12">Cysteine--tRNA ligase</fullName>
        <ecNumber evidence="12">6.1.1.16</ecNumber>
    </recommendedName>
    <alternativeName>
        <fullName evidence="12">Cysteinyl-tRNA synthetase</fullName>
        <shortName evidence="12">CysRS</shortName>
    </alternativeName>
</protein>
<keyword evidence="5 12" id="KW-0436">Ligase</keyword>
<dbReference type="Gene3D" id="1.20.120.1910">
    <property type="entry name" value="Cysteine-tRNA ligase, C-terminal anti-codon recognition domain"/>
    <property type="match status" value="1"/>
</dbReference>
<keyword evidence="6 12" id="KW-0479">Metal-binding</keyword>
<feature type="binding site" evidence="12">
    <location>
        <position position="269"/>
    </location>
    <ligand>
        <name>ATP</name>
        <dbReference type="ChEBI" id="CHEBI:30616"/>
    </ligand>
</feature>
<dbReference type="PANTHER" id="PTHR10890">
    <property type="entry name" value="CYSTEINYL-TRNA SYNTHETASE"/>
    <property type="match status" value="1"/>
</dbReference>
<dbReference type="OrthoDB" id="9815130at2"/>
<proteinExistence type="inferred from homology"/>
<comment type="catalytic activity">
    <reaction evidence="12">
        <text>tRNA(Cys) + L-cysteine + ATP = L-cysteinyl-tRNA(Cys) + AMP + diphosphate</text>
        <dbReference type="Rhea" id="RHEA:17773"/>
        <dbReference type="Rhea" id="RHEA-COMP:9661"/>
        <dbReference type="Rhea" id="RHEA-COMP:9679"/>
        <dbReference type="ChEBI" id="CHEBI:30616"/>
        <dbReference type="ChEBI" id="CHEBI:33019"/>
        <dbReference type="ChEBI" id="CHEBI:35235"/>
        <dbReference type="ChEBI" id="CHEBI:78442"/>
        <dbReference type="ChEBI" id="CHEBI:78517"/>
        <dbReference type="ChEBI" id="CHEBI:456215"/>
        <dbReference type="EC" id="6.1.1.16"/>
    </reaction>
</comment>
<comment type="subunit">
    <text evidence="3 12">Monomer.</text>
</comment>
<evidence type="ECO:0000256" key="1">
    <source>
        <dbReference type="ARBA" id="ARBA00004496"/>
    </source>
</evidence>
<dbReference type="InterPro" id="IPR015273">
    <property type="entry name" value="Cys-tRNA-synt_Ia_DALR"/>
</dbReference>
<dbReference type="EMBL" id="CP001818">
    <property type="protein sequence ID" value="ACZ19244.1"/>
    <property type="molecule type" value="Genomic_DNA"/>
</dbReference>
<reference evidence="15 16" key="1">
    <citation type="journal article" date="2009" name="Stand. Genomic Sci.">
        <title>Complete genome sequence of Thermanaerovibrio acidaminovorans type strain (Su883).</title>
        <authorList>
            <person name="Chovatia M."/>
            <person name="Sikorski J."/>
            <person name="Schroder M."/>
            <person name="Lapidus A."/>
            <person name="Nolan M."/>
            <person name="Tice H."/>
            <person name="Glavina Del Rio T."/>
            <person name="Copeland A."/>
            <person name="Cheng J.F."/>
            <person name="Lucas S."/>
            <person name="Chen F."/>
            <person name="Bruce D."/>
            <person name="Goodwin L."/>
            <person name="Pitluck S."/>
            <person name="Ivanova N."/>
            <person name="Mavromatis K."/>
            <person name="Ovchinnikova G."/>
            <person name="Pati A."/>
            <person name="Chen A."/>
            <person name="Palaniappan K."/>
            <person name="Land M."/>
            <person name="Hauser L."/>
            <person name="Chang Y.J."/>
            <person name="Jeffries C.D."/>
            <person name="Chain P."/>
            <person name="Saunders E."/>
            <person name="Detter J.C."/>
            <person name="Brettin T."/>
            <person name="Rohde M."/>
            <person name="Goker M."/>
            <person name="Spring S."/>
            <person name="Bristow J."/>
            <person name="Markowitz V."/>
            <person name="Hugenholtz P."/>
            <person name="Kyrpides N.C."/>
            <person name="Klenk H.P."/>
            <person name="Eisen J.A."/>
        </authorList>
    </citation>
    <scope>NUCLEOTIDE SEQUENCE [LARGE SCALE GENOMIC DNA]</scope>
    <source>
        <strain evidence="16">ATCC 49978 / DSM 6589 / Su883</strain>
    </source>
</reference>